<evidence type="ECO:0000256" key="9">
    <source>
        <dbReference type="ARBA" id="ARBA00023289"/>
    </source>
</evidence>
<keyword evidence="8" id="KW-0449">Lipoprotein</keyword>
<evidence type="ECO:0000256" key="10">
    <source>
        <dbReference type="ARBA" id="ARBA00037969"/>
    </source>
</evidence>
<dbReference type="PROSITE" id="PS51420">
    <property type="entry name" value="RHO"/>
    <property type="match status" value="1"/>
</dbReference>
<comment type="catalytic activity">
    <reaction evidence="12">
        <text>GTP + H2O = GDP + phosphate + H(+)</text>
        <dbReference type="Rhea" id="RHEA:19669"/>
        <dbReference type="ChEBI" id="CHEBI:15377"/>
        <dbReference type="ChEBI" id="CHEBI:15378"/>
        <dbReference type="ChEBI" id="CHEBI:37565"/>
        <dbReference type="ChEBI" id="CHEBI:43474"/>
        <dbReference type="ChEBI" id="CHEBI:58189"/>
    </reaction>
    <physiologicalReaction direction="left-to-right" evidence="12">
        <dbReference type="Rhea" id="RHEA:19670"/>
    </physiologicalReaction>
</comment>
<dbReference type="FunFam" id="3.40.50.300:FF:000273">
    <property type="entry name" value="GTP-binding protein Rheb homolog"/>
    <property type="match status" value="1"/>
</dbReference>
<comment type="similarity">
    <text evidence="10">Belongs to the small GTPase superfamily. Rheb family.</text>
</comment>
<dbReference type="SUPFAM" id="SSF52540">
    <property type="entry name" value="P-loop containing nucleoside triphosphate hydrolases"/>
    <property type="match status" value="1"/>
</dbReference>
<dbReference type="GO" id="GO:0007165">
    <property type="term" value="P:signal transduction"/>
    <property type="evidence" value="ECO:0007669"/>
    <property type="project" value="InterPro"/>
</dbReference>
<evidence type="ECO:0000256" key="1">
    <source>
        <dbReference type="ARBA" id="ARBA00022481"/>
    </source>
</evidence>
<dbReference type="Proteomes" id="UP000054408">
    <property type="component" value="Unassembled WGS sequence"/>
</dbReference>
<dbReference type="SMART" id="SM00174">
    <property type="entry name" value="RHO"/>
    <property type="match status" value="1"/>
</dbReference>
<evidence type="ECO:0000256" key="11">
    <source>
        <dbReference type="ARBA" id="ARBA00046278"/>
    </source>
</evidence>
<dbReference type="OrthoDB" id="5976022at2759"/>
<keyword evidence="6" id="KW-0342">GTP-binding</keyword>
<keyword evidence="2" id="KW-0479">Metal-binding</keyword>
<keyword evidence="4" id="KW-0378">Hydrolase</keyword>
<dbReference type="InterPro" id="IPR005225">
    <property type="entry name" value="Small_GTP-bd"/>
</dbReference>
<evidence type="ECO:0000313" key="13">
    <source>
        <dbReference type="EMBL" id="KNC46839.1"/>
    </source>
</evidence>
<dbReference type="GeneID" id="25562882"/>
<keyword evidence="5" id="KW-0460">Magnesium</keyword>
<keyword evidence="3" id="KW-0547">Nucleotide-binding</keyword>
<protein>
    <submittedName>
        <fullName evidence="13">GTP-binding protein rhb1</fullName>
    </submittedName>
</protein>
<dbReference type="EMBL" id="GL349444">
    <property type="protein sequence ID" value="KNC46839.1"/>
    <property type="molecule type" value="Genomic_DNA"/>
</dbReference>
<comment type="subcellular location">
    <subcellularLocation>
        <location evidence="11">Endomembrane system</location>
        <topology evidence="11">Lipid-anchor</topology>
        <orientation evidence="11">Cytoplasmic side</orientation>
    </subcellularLocation>
</comment>
<dbReference type="SMART" id="SM00173">
    <property type="entry name" value="RAS"/>
    <property type="match status" value="1"/>
</dbReference>
<dbReference type="Gene3D" id="3.40.50.300">
    <property type="entry name" value="P-loop containing nucleotide triphosphate hydrolases"/>
    <property type="match status" value="1"/>
</dbReference>
<dbReference type="InterPro" id="IPR001806">
    <property type="entry name" value="Small_GTPase"/>
</dbReference>
<keyword evidence="7" id="KW-0472">Membrane</keyword>
<keyword evidence="14" id="KW-1185">Reference proteome</keyword>
<dbReference type="PANTHER" id="PTHR24070">
    <property type="entry name" value="RAS, DI-RAS, AND RHEB FAMILY MEMBERS OF SMALL GTPASE SUPERFAMILY"/>
    <property type="match status" value="1"/>
</dbReference>
<dbReference type="RefSeq" id="XP_013760112.1">
    <property type="nucleotide sequence ID" value="XM_013904658.1"/>
</dbReference>
<name>A0A0L0D3F6_THETB</name>
<accession>A0A0L0D3F6</accession>
<dbReference type="InterPro" id="IPR020849">
    <property type="entry name" value="Small_GTPase_Ras-type"/>
</dbReference>
<dbReference type="InterPro" id="IPR027417">
    <property type="entry name" value="P-loop_NTPase"/>
</dbReference>
<reference evidence="13 14" key="1">
    <citation type="submission" date="2010-05" db="EMBL/GenBank/DDBJ databases">
        <title>The Genome Sequence of Thecamonas trahens ATCC 50062.</title>
        <authorList>
            <consortium name="The Broad Institute Genome Sequencing Platform"/>
            <person name="Russ C."/>
            <person name="Cuomo C."/>
            <person name="Shea T."/>
            <person name="Young S.K."/>
            <person name="Zeng Q."/>
            <person name="Koehrsen M."/>
            <person name="Haas B."/>
            <person name="Borodovsky M."/>
            <person name="Guigo R."/>
            <person name="Alvarado L."/>
            <person name="Berlin A."/>
            <person name="Bochicchio J."/>
            <person name="Borenstein D."/>
            <person name="Chapman S."/>
            <person name="Chen Z."/>
            <person name="Freedman E."/>
            <person name="Gellesch M."/>
            <person name="Goldberg J."/>
            <person name="Griggs A."/>
            <person name="Gujja S."/>
            <person name="Heilman E."/>
            <person name="Heiman D."/>
            <person name="Hepburn T."/>
            <person name="Howarth C."/>
            <person name="Jen D."/>
            <person name="Larson L."/>
            <person name="Mehta T."/>
            <person name="Park D."/>
            <person name="Pearson M."/>
            <person name="Roberts A."/>
            <person name="Saif S."/>
            <person name="Shenoy N."/>
            <person name="Sisk P."/>
            <person name="Stolte C."/>
            <person name="Sykes S."/>
            <person name="Thomson T."/>
            <person name="Walk T."/>
            <person name="White J."/>
            <person name="Yandava C."/>
            <person name="Burger G."/>
            <person name="Gray M.W."/>
            <person name="Holland P.W.H."/>
            <person name="King N."/>
            <person name="Lang F.B.F."/>
            <person name="Roger A.J."/>
            <person name="Ruiz-Trillo I."/>
            <person name="Lander E."/>
            <person name="Nusbaum C."/>
        </authorList>
    </citation>
    <scope>NUCLEOTIDE SEQUENCE [LARGE SCALE GENOMIC DNA]</scope>
    <source>
        <strain evidence="13 14">ATCC 50062</strain>
    </source>
</reference>
<sequence length="189" mass="21153">MYVPHVKTRKVAVLGFRAVGKSSLTIRFIDDVFIQAYNPTIEATFNKTFDVDGSHYHLEVADTAGQDDYSILHSQYALGIHGYILVYSVASKNSFETLKIIRDKILNVTGAATIPCVLVGNKSDLQFERQVPREQGQALADSWGCAFVESSAKHNERVEDIFKLIIREIEKTTQHYDMPAESGCCCTIM</sequence>
<dbReference type="OMA" id="SARHNEN"/>
<dbReference type="SMART" id="SM00175">
    <property type="entry name" value="RAB"/>
    <property type="match status" value="1"/>
</dbReference>
<dbReference type="GO" id="GO:0005525">
    <property type="term" value="F:GTP binding"/>
    <property type="evidence" value="ECO:0007669"/>
    <property type="project" value="UniProtKB-KW"/>
</dbReference>
<dbReference type="GO" id="GO:0003924">
    <property type="term" value="F:GTPase activity"/>
    <property type="evidence" value="ECO:0007669"/>
    <property type="project" value="InterPro"/>
</dbReference>
<evidence type="ECO:0000313" key="14">
    <source>
        <dbReference type="Proteomes" id="UP000054408"/>
    </source>
</evidence>
<evidence type="ECO:0000256" key="6">
    <source>
        <dbReference type="ARBA" id="ARBA00023134"/>
    </source>
</evidence>
<dbReference type="NCBIfam" id="TIGR00231">
    <property type="entry name" value="small_GTP"/>
    <property type="match status" value="1"/>
</dbReference>
<evidence type="ECO:0000256" key="5">
    <source>
        <dbReference type="ARBA" id="ARBA00022842"/>
    </source>
</evidence>
<proteinExistence type="inferred from homology"/>
<evidence type="ECO:0000256" key="4">
    <source>
        <dbReference type="ARBA" id="ARBA00022801"/>
    </source>
</evidence>
<organism evidence="13 14">
    <name type="scientific">Thecamonas trahens ATCC 50062</name>
    <dbReference type="NCBI Taxonomy" id="461836"/>
    <lineage>
        <taxon>Eukaryota</taxon>
        <taxon>Apusozoa</taxon>
        <taxon>Apusomonadida</taxon>
        <taxon>Apusomonadidae</taxon>
        <taxon>Thecamonas</taxon>
    </lineage>
</organism>
<evidence type="ECO:0000256" key="3">
    <source>
        <dbReference type="ARBA" id="ARBA00022741"/>
    </source>
</evidence>
<evidence type="ECO:0000256" key="8">
    <source>
        <dbReference type="ARBA" id="ARBA00023288"/>
    </source>
</evidence>
<dbReference type="PROSITE" id="PS51419">
    <property type="entry name" value="RAB"/>
    <property type="match status" value="1"/>
</dbReference>
<dbReference type="GO" id="GO:0046872">
    <property type="term" value="F:metal ion binding"/>
    <property type="evidence" value="ECO:0007669"/>
    <property type="project" value="UniProtKB-KW"/>
</dbReference>
<dbReference type="PROSITE" id="PS51421">
    <property type="entry name" value="RAS"/>
    <property type="match status" value="1"/>
</dbReference>
<dbReference type="PRINTS" id="PR00449">
    <property type="entry name" value="RASTRNSFRMNG"/>
</dbReference>
<dbReference type="STRING" id="461836.A0A0L0D3F6"/>
<evidence type="ECO:0000256" key="7">
    <source>
        <dbReference type="ARBA" id="ARBA00023136"/>
    </source>
</evidence>
<evidence type="ECO:0000256" key="2">
    <source>
        <dbReference type="ARBA" id="ARBA00022723"/>
    </source>
</evidence>
<dbReference type="GO" id="GO:0012505">
    <property type="term" value="C:endomembrane system"/>
    <property type="evidence" value="ECO:0007669"/>
    <property type="project" value="UniProtKB-SubCell"/>
</dbReference>
<gene>
    <name evidence="13" type="ORF">AMSG_03269</name>
</gene>
<keyword evidence="1" id="KW-0488">Methylation</keyword>
<evidence type="ECO:0000256" key="12">
    <source>
        <dbReference type="ARBA" id="ARBA00049117"/>
    </source>
</evidence>
<dbReference type="AlphaFoldDB" id="A0A0L0D3F6"/>
<dbReference type="GO" id="GO:0016020">
    <property type="term" value="C:membrane"/>
    <property type="evidence" value="ECO:0007669"/>
    <property type="project" value="InterPro"/>
</dbReference>
<dbReference type="eggNOG" id="KOG0395">
    <property type="taxonomic scope" value="Eukaryota"/>
</dbReference>
<keyword evidence="9" id="KW-0636">Prenylation</keyword>
<dbReference type="Pfam" id="PF00071">
    <property type="entry name" value="Ras"/>
    <property type="match status" value="1"/>
</dbReference>